<reference evidence="1" key="1">
    <citation type="submission" date="2018-05" db="EMBL/GenBank/DDBJ databases">
        <authorList>
            <person name="Lanie J.A."/>
            <person name="Ng W.-L."/>
            <person name="Kazmierczak K.M."/>
            <person name="Andrzejewski T.M."/>
            <person name="Davidsen T.M."/>
            <person name="Wayne K.J."/>
            <person name="Tettelin H."/>
            <person name="Glass J.I."/>
            <person name="Rusch D."/>
            <person name="Podicherti R."/>
            <person name="Tsui H.-C.T."/>
            <person name="Winkler M.E."/>
        </authorList>
    </citation>
    <scope>NUCLEOTIDE SEQUENCE</scope>
</reference>
<proteinExistence type="predicted"/>
<organism evidence="1">
    <name type="scientific">marine metagenome</name>
    <dbReference type="NCBI Taxonomy" id="408172"/>
    <lineage>
        <taxon>unclassified sequences</taxon>
        <taxon>metagenomes</taxon>
        <taxon>ecological metagenomes</taxon>
    </lineage>
</organism>
<dbReference type="EMBL" id="UINC01018236">
    <property type="protein sequence ID" value="SVA76413.1"/>
    <property type="molecule type" value="Genomic_DNA"/>
</dbReference>
<feature type="non-terminal residue" evidence="1">
    <location>
        <position position="30"/>
    </location>
</feature>
<accession>A0A381YIU2</accession>
<gene>
    <name evidence="1" type="ORF">METZ01_LOCUS129267</name>
</gene>
<sequence length="30" mass="2773">MDIATLVGIVLGLGAIAGSIFLAAAEAGAS</sequence>
<evidence type="ECO:0000313" key="1">
    <source>
        <dbReference type="EMBL" id="SVA76413.1"/>
    </source>
</evidence>
<dbReference type="AlphaFoldDB" id="A0A381YIU2"/>
<name>A0A381YIU2_9ZZZZ</name>
<protein>
    <submittedName>
        <fullName evidence="1">Uncharacterized protein</fullName>
    </submittedName>
</protein>